<name>A0A3R9ECZ9_9BACI</name>
<feature type="transmembrane region" description="Helical" evidence="1">
    <location>
        <begin position="39"/>
        <end position="58"/>
    </location>
</feature>
<dbReference type="EMBL" id="RSFW01000003">
    <property type="protein sequence ID" value="RSD29033.1"/>
    <property type="molecule type" value="Genomic_DNA"/>
</dbReference>
<dbReference type="InterPro" id="IPR009936">
    <property type="entry name" value="DUF1468"/>
</dbReference>
<proteinExistence type="predicted"/>
<evidence type="ECO:0000313" key="3">
    <source>
        <dbReference type="EMBL" id="RSD29033.1"/>
    </source>
</evidence>
<gene>
    <name evidence="3" type="ORF">EJA10_02685</name>
</gene>
<keyword evidence="1" id="KW-1133">Transmembrane helix</keyword>
<feature type="transmembrane region" description="Helical" evidence="1">
    <location>
        <begin position="123"/>
        <end position="141"/>
    </location>
</feature>
<protein>
    <submittedName>
        <fullName evidence="3">Tripartite tricarboxylate transporter TctB family protein</fullName>
    </submittedName>
</protein>
<evidence type="ECO:0000256" key="1">
    <source>
        <dbReference type="SAM" id="Phobius"/>
    </source>
</evidence>
<evidence type="ECO:0000313" key="4">
    <source>
        <dbReference type="Proteomes" id="UP000279911"/>
    </source>
</evidence>
<keyword evidence="1" id="KW-0472">Membrane</keyword>
<organism evidence="3 4">
    <name type="scientific">Mesobacillus subterraneus</name>
    <dbReference type="NCBI Taxonomy" id="285983"/>
    <lineage>
        <taxon>Bacteria</taxon>
        <taxon>Bacillati</taxon>
        <taxon>Bacillota</taxon>
        <taxon>Bacilli</taxon>
        <taxon>Bacillales</taxon>
        <taxon>Bacillaceae</taxon>
        <taxon>Mesobacillus</taxon>
    </lineage>
</organism>
<keyword evidence="1" id="KW-0812">Transmembrane</keyword>
<dbReference type="AlphaFoldDB" id="A0A3R9ECZ9"/>
<feature type="transmembrane region" description="Helical" evidence="1">
    <location>
        <begin position="85"/>
        <end position="117"/>
    </location>
</feature>
<dbReference type="Pfam" id="PF07331">
    <property type="entry name" value="TctB"/>
    <property type="match status" value="1"/>
</dbReference>
<evidence type="ECO:0000259" key="2">
    <source>
        <dbReference type="Pfam" id="PF07331"/>
    </source>
</evidence>
<comment type="caution">
    <text evidence="3">The sequence shown here is derived from an EMBL/GenBank/DDBJ whole genome shotgun (WGS) entry which is preliminary data.</text>
</comment>
<reference evidence="4" key="1">
    <citation type="submission" date="2018-12" db="EMBL/GenBank/DDBJ databases">
        <title>Bacillus chawlae sp. nov., Bacillus glennii sp. nov., and Bacillus saganii sp. nov. Isolated from the Vehicle Assembly Building at Kennedy Space Center where the Viking Spacecraft were Assembled.</title>
        <authorList>
            <person name="Seuylemezian A."/>
            <person name="Vaishampayan P."/>
        </authorList>
    </citation>
    <scope>NUCLEOTIDE SEQUENCE [LARGE SCALE GENOMIC DNA]</scope>
    <source>
        <strain evidence="4">DSM 13966</strain>
    </source>
</reference>
<sequence length="160" mass="17552">MGMTDFRSGLVLSVISLVSIGYALSLPQGITNMGVLQPGVFPLFISIGLLIFSIILTIQGLKGKKKQTEGIGQFNMISLLQNKSLLLIAGIFVYFTVVLFLGFLVSTIIAVFISIHFVFKHKLSNSLFITLIISFGTYFIFQSFLNNKLPEGILLTGIIQ</sequence>
<accession>A0A3R9ECZ9</accession>
<dbReference type="Proteomes" id="UP000279911">
    <property type="component" value="Unassembled WGS sequence"/>
</dbReference>
<feature type="domain" description="DUF1468" evidence="2">
    <location>
        <begin position="9"/>
        <end position="150"/>
    </location>
</feature>